<dbReference type="AlphaFoldDB" id="A2DD21"/>
<dbReference type="RefSeq" id="XP_001582781.1">
    <property type="nucleotide sequence ID" value="XM_001582731.1"/>
</dbReference>
<feature type="coiled-coil region" evidence="1">
    <location>
        <begin position="86"/>
        <end position="113"/>
    </location>
</feature>
<dbReference type="InParanoid" id="A2DD21"/>
<dbReference type="VEuPathDB" id="TrichDB:TVAGG3_0578210"/>
<dbReference type="Proteomes" id="UP000001542">
    <property type="component" value="Unassembled WGS sequence"/>
</dbReference>
<evidence type="ECO:0000256" key="1">
    <source>
        <dbReference type="SAM" id="Coils"/>
    </source>
</evidence>
<keyword evidence="3" id="KW-1185">Reference proteome</keyword>
<dbReference type="SMR" id="A2DD21"/>
<sequence length="116" mass="13194">MSGDQNNEELRNKLREGIKELQECANIEIAVGSQLDRVKAQIEELKSQIAADTAKVEELSSLYQNDESLAKDELGGEPIQQEPPKYEKEIDQINELEEKIRQLSKRKAELLSKAQK</sequence>
<dbReference type="EMBL" id="DS113188">
    <property type="protein sequence ID" value="EAY21795.1"/>
    <property type="molecule type" value="Genomic_DNA"/>
</dbReference>
<gene>
    <name evidence="2" type="ORF">TVAG_238210</name>
</gene>
<accession>A2DD21</accession>
<organism evidence="2 3">
    <name type="scientific">Trichomonas vaginalis (strain ATCC PRA-98 / G3)</name>
    <dbReference type="NCBI Taxonomy" id="412133"/>
    <lineage>
        <taxon>Eukaryota</taxon>
        <taxon>Metamonada</taxon>
        <taxon>Parabasalia</taxon>
        <taxon>Trichomonadida</taxon>
        <taxon>Trichomonadidae</taxon>
        <taxon>Trichomonas</taxon>
    </lineage>
</organism>
<reference evidence="2" key="2">
    <citation type="journal article" date="2007" name="Science">
        <title>Draft genome sequence of the sexually transmitted pathogen Trichomonas vaginalis.</title>
        <authorList>
            <person name="Carlton J.M."/>
            <person name="Hirt R.P."/>
            <person name="Silva J.C."/>
            <person name="Delcher A.L."/>
            <person name="Schatz M."/>
            <person name="Zhao Q."/>
            <person name="Wortman J.R."/>
            <person name="Bidwell S.L."/>
            <person name="Alsmark U.C.M."/>
            <person name="Besteiro S."/>
            <person name="Sicheritz-Ponten T."/>
            <person name="Noel C.J."/>
            <person name="Dacks J.B."/>
            <person name="Foster P.G."/>
            <person name="Simillion C."/>
            <person name="Van de Peer Y."/>
            <person name="Miranda-Saavedra D."/>
            <person name="Barton G.J."/>
            <person name="Westrop G.D."/>
            <person name="Mueller S."/>
            <person name="Dessi D."/>
            <person name="Fiori P.L."/>
            <person name="Ren Q."/>
            <person name="Paulsen I."/>
            <person name="Zhang H."/>
            <person name="Bastida-Corcuera F.D."/>
            <person name="Simoes-Barbosa A."/>
            <person name="Brown M.T."/>
            <person name="Hayes R.D."/>
            <person name="Mukherjee M."/>
            <person name="Okumura C.Y."/>
            <person name="Schneider R."/>
            <person name="Smith A.J."/>
            <person name="Vanacova S."/>
            <person name="Villalvazo M."/>
            <person name="Haas B.J."/>
            <person name="Pertea M."/>
            <person name="Feldblyum T.V."/>
            <person name="Utterback T.R."/>
            <person name="Shu C.L."/>
            <person name="Osoegawa K."/>
            <person name="de Jong P.J."/>
            <person name="Hrdy I."/>
            <person name="Horvathova L."/>
            <person name="Zubacova Z."/>
            <person name="Dolezal P."/>
            <person name="Malik S.B."/>
            <person name="Logsdon J.M. Jr."/>
            <person name="Henze K."/>
            <person name="Gupta A."/>
            <person name="Wang C.C."/>
            <person name="Dunne R.L."/>
            <person name="Upcroft J.A."/>
            <person name="Upcroft P."/>
            <person name="White O."/>
            <person name="Salzberg S.L."/>
            <person name="Tang P."/>
            <person name="Chiu C.-H."/>
            <person name="Lee Y.-S."/>
            <person name="Embley T.M."/>
            <person name="Coombs G.H."/>
            <person name="Mottram J.C."/>
            <person name="Tachezy J."/>
            <person name="Fraser-Liggett C.M."/>
            <person name="Johnson P.J."/>
        </authorList>
    </citation>
    <scope>NUCLEOTIDE SEQUENCE [LARGE SCALE GENOMIC DNA]</scope>
    <source>
        <strain evidence="2">G3</strain>
    </source>
</reference>
<feature type="coiled-coil region" evidence="1">
    <location>
        <begin position="7"/>
        <end position="62"/>
    </location>
</feature>
<evidence type="ECO:0000313" key="2">
    <source>
        <dbReference type="EMBL" id="EAY21795.1"/>
    </source>
</evidence>
<keyword evidence="1" id="KW-0175">Coiled coil</keyword>
<evidence type="ECO:0000313" key="3">
    <source>
        <dbReference type="Proteomes" id="UP000001542"/>
    </source>
</evidence>
<dbReference type="KEGG" id="tva:5467347"/>
<reference evidence="2" key="1">
    <citation type="submission" date="2006-10" db="EMBL/GenBank/DDBJ databases">
        <authorList>
            <person name="Amadeo P."/>
            <person name="Zhao Q."/>
            <person name="Wortman J."/>
            <person name="Fraser-Liggett C."/>
            <person name="Carlton J."/>
        </authorList>
    </citation>
    <scope>NUCLEOTIDE SEQUENCE</scope>
    <source>
        <strain evidence="2">G3</strain>
    </source>
</reference>
<dbReference type="VEuPathDB" id="TrichDB:TVAG_238210"/>
<name>A2DD21_TRIV3</name>
<protein>
    <submittedName>
        <fullName evidence="2">Uncharacterized protein</fullName>
    </submittedName>
</protein>
<proteinExistence type="predicted"/>